<evidence type="ECO:0000313" key="10">
    <source>
        <dbReference type="Proteomes" id="UP000532373"/>
    </source>
</evidence>
<dbReference type="Gene3D" id="3.40.50.1950">
    <property type="entry name" value="Flavin prenyltransferase-like"/>
    <property type="match status" value="1"/>
</dbReference>
<dbReference type="PANTHER" id="PTHR43374:SF1">
    <property type="entry name" value="FLAVIN PRENYLTRANSFERASE PAD1, MITOCHONDRIAL"/>
    <property type="match status" value="1"/>
</dbReference>
<dbReference type="HAMAP" id="MF_01984">
    <property type="entry name" value="ubiX_pad"/>
    <property type="match status" value="1"/>
</dbReference>
<gene>
    <name evidence="7" type="primary">ubiX</name>
    <name evidence="9" type="ORF">HNQ96_001458</name>
</gene>
<protein>
    <recommendedName>
        <fullName evidence="7">Flavin prenyltransferase UbiX</fullName>
        <ecNumber evidence="7">2.5.1.129</ecNumber>
    </recommendedName>
</protein>
<comment type="caution">
    <text evidence="7">Lacks conserved residue(s) required for the propagation of feature annotation.</text>
</comment>
<dbReference type="NCBIfam" id="TIGR00421">
    <property type="entry name" value="ubiX_pad"/>
    <property type="match status" value="1"/>
</dbReference>
<evidence type="ECO:0000259" key="8">
    <source>
        <dbReference type="Pfam" id="PF02441"/>
    </source>
</evidence>
<comment type="similarity">
    <text evidence="6 7">Belongs to the UbiX/PAD1 family.</text>
</comment>
<keyword evidence="4 7" id="KW-0808">Transferase</keyword>
<dbReference type="InterPro" id="IPR004507">
    <property type="entry name" value="UbiX-like"/>
</dbReference>
<keyword evidence="2 7" id="KW-0285">Flavoprotein</keyword>
<keyword evidence="3 7" id="KW-0288">FMN</keyword>
<dbReference type="EC" id="2.5.1.129" evidence="7"/>
<feature type="binding site" evidence="7">
    <location>
        <position position="130"/>
    </location>
    <ligand>
        <name>FMN</name>
        <dbReference type="ChEBI" id="CHEBI:58210"/>
    </ligand>
</feature>
<dbReference type="GO" id="GO:0016831">
    <property type="term" value="F:carboxy-lyase activity"/>
    <property type="evidence" value="ECO:0007669"/>
    <property type="project" value="TreeGrafter"/>
</dbReference>
<dbReference type="Pfam" id="PF02441">
    <property type="entry name" value="Flavoprotein"/>
    <property type="match status" value="1"/>
</dbReference>
<dbReference type="RefSeq" id="WP_067956412.1">
    <property type="nucleotide sequence ID" value="NZ_JACHGI010000002.1"/>
</dbReference>
<proteinExistence type="inferred from homology"/>
<evidence type="ECO:0000256" key="6">
    <source>
        <dbReference type="ARBA" id="ARBA00060793"/>
    </source>
</evidence>
<feature type="binding site" evidence="7">
    <location>
        <position position="160"/>
    </location>
    <ligand>
        <name>dimethylallyl phosphate</name>
        <dbReference type="ChEBI" id="CHEBI:88052"/>
    </ligand>
</feature>
<evidence type="ECO:0000256" key="3">
    <source>
        <dbReference type="ARBA" id="ARBA00022643"/>
    </source>
</evidence>
<feature type="domain" description="Flavoprotein" evidence="8">
    <location>
        <begin position="11"/>
        <end position="180"/>
    </location>
</feature>
<comment type="catalytic activity">
    <reaction evidence="5 7">
        <text>dimethylallyl phosphate + FMNH2 = prenylated FMNH2 + phosphate</text>
        <dbReference type="Rhea" id="RHEA:37743"/>
        <dbReference type="ChEBI" id="CHEBI:43474"/>
        <dbReference type="ChEBI" id="CHEBI:57618"/>
        <dbReference type="ChEBI" id="CHEBI:87467"/>
        <dbReference type="ChEBI" id="CHEBI:88052"/>
        <dbReference type="EC" id="2.5.1.129"/>
    </reaction>
</comment>
<dbReference type="AlphaFoldDB" id="A0A8E1WBE5"/>
<evidence type="ECO:0000256" key="5">
    <source>
        <dbReference type="ARBA" id="ARBA00050612"/>
    </source>
</evidence>
<dbReference type="SUPFAM" id="SSF52507">
    <property type="entry name" value="Homo-oligomeric flavin-containing Cys decarboxylases, HFCD"/>
    <property type="match status" value="1"/>
</dbReference>
<sequence length="195" mass="20904">MSFPIERAQQRLIVGISGASGAIYGVRLLELLKPTPIETHLVVSRAGAITIATETGYSLNQVRDLADVSYKSDDIGAAISSGSFKTLGMVVAPCSIKSLSEIATGITSSLLARAADVVLKERRRLVLMVRETPLHLGHLRTMAAAAELGAQIAPPVPAFYSNPGSIDDIVDHTIGRVLDNFDIDVGVVRRWKETR</sequence>
<dbReference type="Proteomes" id="UP000532373">
    <property type="component" value="Unassembled WGS sequence"/>
</dbReference>
<dbReference type="InterPro" id="IPR036551">
    <property type="entry name" value="Flavin_trans-like"/>
</dbReference>
<evidence type="ECO:0000256" key="2">
    <source>
        <dbReference type="ARBA" id="ARBA00022630"/>
    </source>
</evidence>
<dbReference type="GO" id="GO:0106141">
    <property type="term" value="F:flavin prenyltransferase activity"/>
    <property type="evidence" value="ECO:0007669"/>
    <property type="project" value="UniProtKB-EC"/>
</dbReference>
<feature type="binding site" evidence="7">
    <location>
        <begin position="18"/>
        <end position="20"/>
    </location>
    <ligand>
        <name>FMN</name>
        <dbReference type="ChEBI" id="CHEBI:58210"/>
    </ligand>
</feature>
<reference evidence="9 10" key="1">
    <citation type="submission" date="2020-08" db="EMBL/GenBank/DDBJ databases">
        <title>Genomic Encyclopedia of Type Strains, Phase IV (KMG-IV): sequencing the most valuable type-strain genomes for metagenomic binning, comparative biology and taxonomic classification.</title>
        <authorList>
            <person name="Goeker M."/>
        </authorList>
    </citation>
    <scope>NUCLEOTIDE SEQUENCE [LARGE SCALE GENOMIC DNA]</scope>
    <source>
        <strain evidence="9 10">DSM 17454</strain>
    </source>
</reference>
<dbReference type="EMBL" id="JACHGI010000002">
    <property type="protein sequence ID" value="MBB6465600.1"/>
    <property type="molecule type" value="Genomic_DNA"/>
</dbReference>
<evidence type="ECO:0000313" key="9">
    <source>
        <dbReference type="EMBL" id="MBB6465600.1"/>
    </source>
</evidence>
<evidence type="ECO:0000256" key="1">
    <source>
        <dbReference type="ARBA" id="ARBA00022602"/>
    </source>
</evidence>
<name>A0A8E1WBE5_9HYPH</name>
<feature type="binding site" evidence="7">
    <location>
        <position position="44"/>
    </location>
    <ligand>
        <name>FMN</name>
        <dbReference type="ChEBI" id="CHEBI:58210"/>
    </ligand>
</feature>
<dbReference type="NCBIfam" id="NF004685">
    <property type="entry name" value="PRK06029.1"/>
    <property type="match status" value="1"/>
</dbReference>
<feature type="binding site" evidence="7">
    <location>
        <position position="176"/>
    </location>
    <ligand>
        <name>dimethylallyl phosphate</name>
        <dbReference type="ChEBI" id="CHEBI:88052"/>
    </ligand>
</feature>
<dbReference type="PANTHER" id="PTHR43374">
    <property type="entry name" value="FLAVIN PRENYLTRANSFERASE"/>
    <property type="match status" value="1"/>
</dbReference>
<comment type="caution">
    <text evidence="9">The sequence shown here is derived from an EMBL/GenBank/DDBJ whole genome shotgun (WGS) entry which is preliminary data.</text>
</comment>
<accession>A0A8E1WBE5</accession>
<comment type="function">
    <text evidence="7">Flavin prenyltransferase that catalyzes the synthesis of the prenylated FMN cofactor (prenyl-FMN) for 4-hydroxy-3-polyprenylbenzoic acid decarboxylase UbiD. The prenyltransferase is metal-independent and links a dimethylallyl moiety from dimethylallyl monophosphate (DMAP) to the flavin N5 and C6 atoms of FMN.</text>
</comment>
<feature type="binding site" evidence="7">
    <location>
        <begin position="95"/>
        <end position="98"/>
    </location>
    <ligand>
        <name>FMN</name>
        <dbReference type="ChEBI" id="CHEBI:58210"/>
    </ligand>
</feature>
<evidence type="ECO:0000256" key="4">
    <source>
        <dbReference type="ARBA" id="ARBA00022679"/>
    </source>
</evidence>
<keyword evidence="1 7" id="KW-0637">Prenyltransferase</keyword>
<dbReference type="FunFam" id="3.40.50.1950:FF:000001">
    <property type="entry name" value="Flavin prenyltransferase UbiX"/>
    <property type="match status" value="1"/>
</dbReference>
<keyword evidence="9" id="KW-0456">Lyase</keyword>
<organism evidence="9 10">
    <name type="scientific">Aminobacter carboxidus</name>
    <dbReference type="NCBI Taxonomy" id="376165"/>
    <lineage>
        <taxon>Bacteria</taxon>
        <taxon>Pseudomonadati</taxon>
        <taxon>Pseudomonadota</taxon>
        <taxon>Alphaproteobacteria</taxon>
        <taxon>Hyphomicrobiales</taxon>
        <taxon>Phyllobacteriaceae</taxon>
        <taxon>Aminobacter</taxon>
    </lineage>
</organism>
<evidence type="ECO:0000256" key="7">
    <source>
        <dbReference type="HAMAP-Rule" id="MF_01984"/>
    </source>
</evidence>
<dbReference type="InterPro" id="IPR003382">
    <property type="entry name" value="Flavoprotein"/>
</dbReference>